<accession>A0A4S8L059</accession>
<dbReference type="Proteomes" id="UP000297245">
    <property type="component" value="Unassembled WGS sequence"/>
</dbReference>
<keyword evidence="2" id="KW-1185">Reference proteome</keyword>
<dbReference type="EMBL" id="ML179789">
    <property type="protein sequence ID" value="THU81650.1"/>
    <property type="molecule type" value="Genomic_DNA"/>
</dbReference>
<organism evidence="1 2">
    <name type="scientific">Dendrothele bispora (strain CBS 962.96)</name>
    <dbReference type="NCBI Taxonomy" id="1314807"/>
    <lineage>
        <taxon>Eukaryota</taxon>
        <taxon>Fungi</taxon>
        <taxon>Dikarya</taxon>
        <taxon>Basidiomycota</taxon>
        <taxon>Agaricomycotina</taxon>
        <taxon>Agaricomycetes</taxon>
        <taxon>Agaricomycetidae</taxon>
        <taxon>Agaricales</taxon>
        <taxon>Agaricales incertae sedis</taxon>
        <taxon>Dendrothele</taxon>
    </lineage>
</organism>
<reference evidence="1 2" key="1">
    <citation type="journal article" date="2019" name="Nat. Ecol. Evol.">
        <title>Megaphylogeny resolves global patterns of mushroom evolution.</title>
        <authorList>
            <person name="Varga T."/>
            <person name="Krizsan K."/>
            <person name="Foldi C."/>
            <person name="Dima B."/>
            <person name="Sanchez-Garcia M."/>
            <person name="Sanchez-Ramirez S."/>
            <person name="Szollosi G.J."/>
            <person name="Szarkandi J.G."/>
            <person name="Papp V."/>
            <person name="Albert L."/>
            <person name="Andreopoulos W."/>
            <person name="Angelini C."/>
            <person name="Antonin V."/>
            <person name="Barry K.W."/>
            <person name="Bougher N.L."/>
            <person name="Buchanan P."/>
            <person name="Buyck B."/>
            <person name="Bense V."/>
            <person name="Catcheside P."/>
            <person name="Chovatia M."/>
            <person name="Cooper J."/>
            <person name="Damon W."/>
            <person name="Desjardin D."/>
            <person name="Finy P."/>
            <person name="Geml J."/>
            <person name="Haridas S."/>
            <person name="Hughes K."/>
            <person name="Justo A."/>
            <person name="Karasinski D."/>
            <person name="Kautmanova I."/>
            <person name="Kiss B."/>
            <person name="Kocsube S."/>
            <person name="Kotiranta H."/>
            <person name="LaButti K.M."/>
            <person name="Lechner B.E."/>
            <person name="Liimatainen K."/>
            <person name="Lipzen A."/>
            <person name="Lukacs Z."/>
            <person name="Mihaltcheva S."/>
            <person name="Morgado L.N."/>
            <person name="Niskanen T."/>
            <person name="Noordeloos M.E."/>
            <person name="Ohm R.A."/>
            <person name="Ortiz-Santana B."/>
            <person name="Ovrebo C."/>
            <person name="Racz N."/>
            <person name="Riley R."/>
            <person name="Savchenko A."/>
            <person name="Shiryaev A."/>
            <person name="Soop K."/>
            <person name="Spirin V."/>
            <person name="Szebenyi C."/>
            <person name="Tomsovsky M."/>
            <person name="Tulloss R.E."/>
            <person name="Uehling J."/>
            <person name="Grigoriev I.V."/>
            <person name="Vagvolgyi C."/>
            <person name="Papp T."/>
            <person name="Martin F.M."/>
            <person name="Miettinen O."/>
            <person name="Hibbett D.S."/>
            <person name="Nagy L.G."/>
        </authorList>
    </citation>
    <scope>NUCLEOTIDE SEQUENCE [LARGE SCALE GENOMIC DNA]</scope>
    <source>
        <strain evidence="1 2">CBS 962.96</strain>
    </source>
</reference>
<evidence type="ECO:0000313" key="2">
    <source>
        <dbReference type="Proteomes" id="UP000297245"/>
    </source>
</evidence>
<protein>
    <submittedName>
        <fullName evidence="1">Uncharacterized protein</fullName>
    </submittedName>
</protein>
<gene>
    <name evidence="1" type="ORF">K435DRAFT_808898</name>
</gene>
<sequence>MPTRQVGVIITPNGQKWITESLLHDGGWSLKLQLPSLVNKHYHFRHPNGVGIVSILYDHHSSFIFLFLSNKSHLVVTPSQLYQYIIQAEKNQTFDAWPPIFAPYTHLAHRKCIIPTLFLFQENGDVTTCSEVQVEHSSSSDIARRVLRLSQGVQDNDDANTGREVRVKQMSDFKQQVPQGLPGSSMRTRPRDGTLVWAKSGGALPGFESSTGNQMDQIWNKINCGYNANANLQVTKRDGIVTRPWQWKNFKKQGVASLISRKRAIALKNKESFSSNNAEGIQNWHRDRLVYYV</sequence>
<evidence type="ECO:0000313" key="1">
    <source>
        <dbReference type="EMBL" id="THU81650.1"/>
    </source>
</evidence>
<proteinExistence type="predicted"/>
<dbReference type="AlphaFoldDB" id="A0A4S8L059"/>
<name>A0A4S8L059_DENBC</name>